<dbReference type="EMBL" id="FN543104">
    <property type="protein sequence ID" value="CBA29179.1"/>
    <property type="molecule type" value="Genomic_DNA"/>
</dbReference>
<name>C9YAD4_CURXX</name>
<gene>
    <name evidence="2" type="ORF">Csp_A10850</name>
</gene>
<protein>
    <recommendedName>
        <fullName evidence="3">DUF3106 domain-containing protein</fullName>
    </recommendedName>
</protein>
<organism evidence="2">
    <name type="scientific">Curvibacter symbiont subsp. Hydra magnipapillata</name>
    <dbReference type="NCBI Taxonomy" id="667019"/>
    <lineage>
        <taxon>Bacteria</taxon>
        <taxon>Pseudomonadati</taxon>
        <taxon>Pseudomonadota</taxon>
        <taxon>Betaproteobacteria</taxon>
        <taxon>Burkholderiales</taxon>
        <taxon>Comamonadaceae</taxon>
        <taxon>Curvibacter</taxon>
    </lineage>
</organism>
<evidence type="ECO:0000256" key="1">
    <source>
        <dbReference type="SAM" id="MobiDB-lite"/>
    </source>
</evidence>
<evidence type="ECO:0008006" key="3">
    <source>
        <dbReference type="Google" id="ProtNLM"/>
    </source>
</evidence>
<dbReference type="InterPro" id="IPR021455">
    <property type="entry name" value="DUF3106"/>
</dbReference>
<accession>C9YAD4</accession>
<feature type="compositionally biased region" description="Low complexity" evidence="1">
    <location>
        <begin position="103"/>
        <end position="119"/>
    </location>
</feature>
<dbReference type="Pfam" id="PF11304">
    <property type="entry name" value="DUF3106"/>
    <property type="match status" value="1"/>
</dbReference>
<reference evidence="2" key="1">
    <citation type="journal article" date="2010" name="Nature">
        <title>The dynamic genome of Hydra.</title>
        <authorList>
            <person name="Chapman J.A."/>
            <person name="Kirkness E.F."/>
            <person name="Simakov O."/>
            <person name="Hampson S.E."/>
            <person name="Mitros T."/>
            <person name="Weinmaier T."/>
            <person name="Rattei T."/>
            <person name="Balasubramanian P.G."/>
            <person name="Borman J."/>
            <person name="Busam D."/>
            <person name="Disbennett K."/>
            <person name="Pfannkoch C."/>
            <person name="Sumin N."/>
            <person name="Sutton G."/>
            <person name="Viswanathan L."/>
            <person name="Walenz B."/>
            <person name="Goodstein D.M."/>
            <person name="Hellsten U."/>
            <person name="Kawashima T."/>
            <person name="Prochnik S.E."/>
            <person name="Putnam N.H."/>
            <person name="Shu S."/>
            <person name="Blumberg B."/>
            <person name="Dana C.E."/>
            <person name="Gee L."/>
            <person name="Kibler D.F."/>
            <person name="Law L."/>
            <person name="Lindgens D."/>
            <person name="Martinez D.E."/>
            <person name="Peng J."/>
            <person name="Wigge P.A."/>
            <person name="Bertulat B."/>
            <person name="Guder C."/>
            <person name="Nakamura Y."/>
            <person name="Ozbek S."/>
            <person name="Watanabe H."/>
            <person name="Khalturin K."/>
            <person name="Hemmrich G."/>
            <person name="Franke A."/>
            <person name="Augustin R."/>
            <person name="Fraune S."/>
            <person name="Hayakawa E."/>
            <person name="Hayakawa S."/>
            <person name="Hirose M."/>
            <person name="Hwang J."/>
            <person name="Ikeo K."/>
            <person name="Nishimiya-Fujisawa C."/>
            <person name="Ogura A."/>
            <person name="Takahashi T."/>
            <person name="Steinmetz P.R."/>
            <person name="Zhang X."/>
            <person name="Aufschnaiter R."/>
            <person name="Eder M.K."/>
            <person name="Gorny A.K."/>
            <person name="Salvenmoser W."/>
            <person name="Heimberg A.M."/>
            <person name="Wheeler B.M."/>
            <person name="Peterson K.J."/>
            <person name="Boettger A."/>
            <person name="Tischler P."/>
            <person name="Wolf A."/>
            <person name="Gojobori T."/>
            <person name="Remington K.A."/>
            <person name="Strausberg R.L."/>
            <person name="Venter J."/>
            <person name="Technau U."/>
            <person name="Hobmayer B."/>
            <person name="Bosch T.C."/>
            <person name="Holstein T.W."/>
            <person name="Fujisawa T."/>
            <person name="Bode H.R."/>
            <person name="David C.N."/>
            <person name="Rokhsar D.S."/>
            <person name="Steele R.E."/>
        </authorList>
    </citation>
    <scope>NUCLEOTIDE SEQUENCE</scope>
</reference>
<feature type="region of interest" description="Disordered" evidence="1">
    <location>
        <begin position="101"/>
        <end position="165"/>
    </location>
</feature>
<proteinExistence type="predicted"/>
<evidence type="ECO:0000313" key="2">
    <source>
        <dbReference type="EMBL" id="CBA29179.1"/>
    </source>
</evidence>
<sequence>MTWASLTNAQKTALAPLQTSWETLTDGHQRKWIALSQNFGNMSAGDKEKLHSRMGEWAALKPKERQQARLNFAETKKTPAAERAANWEAYQALSPEEKEALAKKANAKPAGAAIAAKAPSPQKLTPVPLTRNSPDTQREKLAAQQPVDRNTLLPLAPAAKPTSTN</sequence>
<dbReference type="AlphaFoldDB" id="C9YAD4"/>